<evidence type="ECO:0000256" key="1">
    <source>
        <dbReference type="SAM" id="MobiDB-lite"/>
    </source>
</evidence>
<sequence length="145" mass="16318">MKTTKLETANVASNSAGSKGAKIRRHQLKKLDSFKRSSIAMKISHASIIKLSSKNDKELLEVRKNIKKYNRKIAGLVGQEQKLEKFGEKCLWAKMKWAENNKEVWQKHREGKELVIDTSDQDTTDSSPLTTPYSSPDVSSPSNAN</sequence>
<dbReference type="AlphaFoldDB" id="W9CLX8"/>
<reference evidence="2 3" key="1">
    <citation type="journal article" date="2014" name="Genome Announc.">
        <title>Draft genome sequence of Sclerotinia borealis, a psychrophilic plant pathogenic fungus.</title>
        <authorList>
            <person name="Mardanov A.V."/>
            <person name="Beletsky A.V."/>
            <person name="Kadnikov V.V."/>
            <person name="Ignatov A.N."/>
            <person name="Ravin N.V."/>
        </authorList>
    </citation>
    <scope>NUCLEOTIDE SEQUENCE [LARGE SCALE GENOMIC DNA]</scope>
    <source>
        <strain evidence="3">F-4157</strain>
    </source>
</reference>
<dbReference type="EMBL" id="AYSA01000105">
    <property type="protein sequence ID" value="ESZ97038.1"/>
    <property type="molecule type" value="Genomic_DNA"/>
</dbReference>
<gene>
    <name evidence="2" type="ORF">SBOR_2583</name>
</gene>
<keyword evidence="3" id="KW-1185">Reference proteome</keyword>
<dbReference type="Proteomes" id="UP000019487">
    <property type="component" value="Unassembled WGS sequence"/>
</dbReference>
<dbReference type="OrthoDB" id="10608834at2759"/>
<proteinExistence type="predicted"/>
<name>W9CLX8_SCLBF</name>
<feature type="region of interest" description="Disordered" evidence="1">
    <location>
        <begin position="1"/>
        <end position="23"/>
    </location>
</feature>
<feature type="region of interest" description="Disordered" evidence="1">
    <location>
        <begin position="113"/>
        <end position="145"/>
    </location>
</feature>
<accession>W9CLX8</accession>
<dbReference type="HOGENOM" id="CLU_1787945_0_0_1"/>
<evidence type="ECO:0000313" key="3">
    <source>
        <dbReference type="Proteomes" id="UP000019487"/>
    </source>
</evidence>
<feature type="compositionally biased region" description="Polar residues" evidence="1">
    <location>
        <begin position="1"/>
        <end position="17"/>
    </location>
</feature>
<organism evidence="2 3">
    <name type="scientific">Sclerotinia borealis (strain F-4128)</name>
    <dbReference type="NCBI Taxonomy" id="1432307"/>
    <lineage>
        <taxon>Eukaryota</taxon>
        <taxon>Fungi</taxon>
        <taxon>Dikarya</taxon>
        <taxon>Ascomycota</taxon>
        <taxon>Pezizomycotina</taxon>
        <taxon>Leotiomycetes</taxon>
        <taxon>Helotiales</taxon>
        <taxon>Sclerotiniaceae</taxon>
        <taxon>Sclerotinia</taxon>
    </lineage>
</organism>
<comment type="caution">
    <text evidence="2">The sequence shown here is derived from an EMBL/GenBank/DDBJ whole genome shotgun (WGS) entry which is preliminary data.</text>
</comment>
<protein>
    <submittedName>
        <fullName evidence="2">Uncharacterized protein</fullName>
    </submittedName>
</protein>
<feature type="compositionally biased region" description="Low complexity" evidence="1">
    <location>
        <begin position="124"/>
        <end position="137"/>
    </location>
</feature>
<evidence type="ECO:0000313" key="2">
    <source>
        <dbReference type="EMBL" id="ESZ97038.1"/>
    </source>
</evidence>